<dbReference type="EMBL" id="CP130613">
    <property type="protein sequence ID" value="WKW14470.1"/>
    <property type="molecule type" value="Genomic_DNA"/>
</dbReference>
<name>A0AA49JT47_9BACT</name>
<evidence type="ECO:0000256" key="1">
    <source>
        <dbReference type="SAM" id="Phobius"/>
    </source>
</evidence>
<dbReference type="Proteomes" id="UP001229955">
    <property type="component" value="Chromosome"/>
</dbReference>
<evidence type="ECO:0000313" key="4">
    <source>
        <dbReference type="Proteomes" id="UP001229955"/>
    </source>
</evidence>
<keyword evidence="1" id="KW-0812">Transmembrane</keyword>
<evidence type="ECO:0000313" key="2">
    <source>
        <dbReference type="EMBL" id="WKW11560.1"/>
    </source>
</evidence>
<reference evidence="2" key="1">
    <citation type="submission" date="2023-07" db="EMBL/GenBank/DDBJ databases">
        <authorList>
            <person name="Haufschild T."/>
            <person name="Kallscheuer N."/>
            <person name="Hammer J."/>
            <person name="Kohn T."/>
            <person name="Kabuu M."/>
            <person name="Jogler M."/>
            <person name="Wohfarth N."/>
            <person name="Heuer A."/>
            <person name="Rohde M."/>
            <person name="van Teeseling M.C.F."/>
            <person name="Jogler C."/>
        </authorList>
    </citation>
    <scope>NUCLEOTIDE SEQUENCE</scope>
    <source>
        <strain evidence="2">Strain 138</strain>
        <strain evidence="3">Strain 318</strain>
    </source>
</reference>
<sequence length="160" mass="18364">MTTTTATIPPLHVRRRNILIFATSYPLLSVLLWITMRDSNFFALTHLAMTILILWQFAIERVGRVGKAIGDDIDSRLDERQLALRNAAYLDAYRIASGIVLLGVIWIALGIDLKLWWVPSTYDEWNIIFSGLFIYLLTLPSAILAWREPDRHDDPELLRA</sequence>
<proteinExistence type="predicted"/>
<evidence type="ECO:0000313" key="3">
    <source>
        <dbReference type="EMBL" id="WKW14470.1"/>
    </source>
</evidence>
<feature type="transmembrane region" description="Helical" evidence="1">
    <location>
        <begin position="41"/>
        <end position="59"/>
    </location>
</feature>
<dbReference type="EMBL" id="CP130612">
    <property type="protein sequence ID" value="WKW11560.1"/>
    <property type="molecule type" value="Genomic_DNA"/>
</dbReference>
<gene>
    <name evidence="2" type="ORF">Strain138_000815</name>
    <name evidence="3" type="ORF">Strain318_000815</name>
</gene>
<dbReference type="AlphaFoldDB" id="A0AA49JT47"/>
<keyword evidence="1" id="KW-0472">Membrane</keyword>
<keyword evidence="4" id="KW-1185">Reference proteome</keyword>
<organism evidence="2">
    <name type="scientific">Pseudogemmatithrix spongiicola</name>
    <dbReference type="NCBI Taxonomy" id="3062599"/>
    <lineage>
        <taxon>Bacteria</taxon>
        <taxon>Pseudomonadati</taxon>
        <taxon>Gemmatimonadota</taxon>
        <taxon>Gemmatimonadia</taxon>
        <taxon>Gemmatimonadales</taxon>
        <taxon>Gemmatimonadaceae</taxon>
        <taxon>Pseudogemmatithrix</taxon>
    </lineage>
</organism>
<protein>
    <submittedName>
        <fullName evidence="2">Uncharacterized protein</fullName>
    </submittedName>
</protein>
<dbReference type="RefSeq" id="WP_367887259.1">
    <property type="nucleotide sequence ID" value="NZ_CP130612.1"/>
</dbReference>
<feature type="transmembrane region" description="Helical" evidence="1">
    <location>
        <begin position="18"/>
        <end position="35"/>
    </location>
</feature>
<keyword evidence="1" id="KW-1133">Transmembrane helix</keyword>
<accession>A0AA49JT47</accession>
<feature type="transmembrane region" description="Helical" evidence="1">
    <location>
        <begin position="125"/>
        <end position="146"/>
    </location>
</feature>
<feature type="transmembrane region" description="Helical" evidence="1">
    <location>
        <begin position="92"/>
        <end position="113"/>
    </location>
</feature>
<accession>A0AA49JYC1</accession>
<dbReference type="KEGG" id="pspc:Strain318_000815"/>